<keyword evidence="2 3" id="KW-0040">ANK repeat</keyword>
<dbReference type="Pfam" id="PF13637">
    <property type="entry name" value="Ank_4"/>
    <property type="match status" value="1"/>
</dbReference>
<dbReference type="AlphaFoldDB" id="A0AAC9I3H2"/>
<dbReference type="PANTHER" id="PTHR24198">
    <property type="entry name" value="ANKYRIN REPEAT AND PROTEIN KINASE DOMAIN-CONTAINING PROTEIN"/>
    <property type="match status" value="1"/>
</dbReference>
<dbReference type="PROSITE" id="PS50088">
    <property type="entry name" value="ANK_REPEAT"/>
    <property type="match status" value="6"/>
</dbReference>
<feature type="repeat" description="ANK" evidence="3">
    <location>
        <begin position="327"/>
        <end position="359"/>
    </location>
</feature>
<evidence type="ECO:0000313" key="5">
    <source>
        <dbReference type="EMBL" id="AOW09604.1"/>
    </source>
</evidence>
<evidence type="ECO:0000256" key="1">
    <source>
        <dbReference type="ARBA" id="ARBA00022737"/>
    </source>
</evidence>
<evidence type="ECO:0000256" key="4">
    <source>
        <dbReference type="SAM" id="SignalP"/>
    </source>
</evidence>
<feature type="repeat" description="ANK" evidence="3">
    <location>
        <begin position="293"/>
        <end position="326"/>
    </location>
</feature>
<name>A0AAC9I3H2_9FLAO</name>
<organism evidence="5 6">
    <name type="scientific">Flavobacterium gilvum</name>
    <dbReference type="NCBI Taxonomy" id="1492737"/>
    <lineage>
        <taxon>Bacteria</taxon>
        <taxon>Pseudomonadati</taxon>
        <taxon>Bacteroidota</taxon>
        <taxon>Flavobacteriia</taxon>
        <taxon>Flavobacteriales</taxon>
        <taxon>Flavobacteriaceae</taxon>
        <taxon>Flavobacterium</taxon>
    </lineage>
</organism>
<dbReference type="InterPro" id="IPR036770">
    <property type="entry name" value="Ankyrin_rpt-contain_sf"/>
</dbReference>
<dbReference type="InterPro" id="IPR002110">
    <property type="entry name" value="Ankyrin_rpt"/>
</dbReference>
<dbReference type="PANTHER" id="PTHR24198:SF165">
    <property type="entry name" value="ANKYRIN REPEAT-CONTAINING PROTEIN-RELATED"/>
    <property type="match status" value="1"/>
</dbReference>
<feature type="signal peptide" evidence="4">
    <location>
        <begin position="1"/>
        <end position="19"/>
    </location>
</feature>
<dbReference type="PROSITE" id="PS50297">
    <property type="entry name" value="ANK_REP_REGION"/>
    <property type="match status" value="4"/>
</dbReference>
<dbReference type="EMBL" id="CP017479">
    <property type="protein sequence ID" value="AOW09604.1"/>
    <property type="molecule type" value="Genomic_DNA"/>
</dbReference>
<protein>
    <recommendedName>
        <fullName evidence="7">Ankyrin</fullName>
    </recommendedName>
</protein>
<accession>A0AAC9I3H2</accession>
<dbReference type="Gene3D" id="1.25.40.20">
    <property type="entry name" value="Ankyrin repeat-containing domain"/>
    <property type="match status" value="3"/>
</dbReference>
<dbReference type="RefSeq" id="WP_035639237.1">
    <property type="nucleotide sequence ID" value="NZ_CP017479.1"/>
</dbReference>
<feature type="repeat" description="ANK" evidence="3">
    <location>
        <begin position="193"/>
        <end position="221"/>
    </location>
</feature>
<evidence type="ECO:0000313" key="6">
    <source>
        <dbReference type="Proteomes" id="UP000175968"/>
    </source>
</evidence>
<dbReference type="Pfam" id="PF12796">
    <property type="entry name" value="Ank_2"/>
    <property type="match status" value="3"/>
</dbReference>
<reference evidence="5 6" key="1">
    <citation type="submission" date="2016-10" db="EMBL/GenBank/DDBJ databases">
        <title>Flavobacterium gilvum sp. nov., isolated from stream water.</title>
        <authorList>
            <person name="Shin S.-K."/>
            <person name="Cho Y.-J."/>
            <person name="Yi H."/>
        </authorList>
    </citation>
    <scope>NUCLEOTIDE SEQUENCE [LARGE SCALE GENOMIC DNA]</scope>
    <source>
        <strain evidence="5 6">EM1308</strain>
    </source>
</reference>
<feature type="chain" id="PRO_5042132955" description="Ankyrin" evidence="4">
    <location>
        <begin position="20"/>
        <end position="508"/>
    </location>
</feature>
<feature type="repeat" description="ANK" evidence="3">
    <location>
        <begin position="416"/>
        <end position="448"/>
    </location>
</feature>
<keyword evidence="1" id="KW-0677">Repeat</keyword>
<feature type="repeat" description="ANK" evidence="3">
    <location>
        <begin position="91"/>
        <end position="123"/>
    </location>
</feature>
<evidence type="ECO:0008006" key="7">
    <source>
        <dbReference type="Google" id="ProtNLM"/>
    </source>
</evidence>
<dbReference type="SMART" id="SM00248">
    <property type="entry name" value="ANK"/>
    <property type="match status" value="8"/>
</dbReference>
<dbReference type="SUPFAM" id="SSF48403">
    <property type="entry name" value="Ankyrin repeat"/>
    <property type="match status" value="2"/>
</dbReference>
<keyword evidence="4" id="KW-0732">Signal</keyword>
<evidence type="ECO:0000256" key="3">
    <source>
        <dbReference type="PROSITE-ProRule" id="PRU00023"/>
    </source>
</evidence>
<gene>
    <name evidence="5" type="ORF">EM308_08860</name>
</gene>
<feature type="repeat" description="ANK" evidence="3">
    <location>
        <begin position="449"/>
        <end position="482"/>
    </location>
</feature>
<dbReference type="KEGG" id="fgl:EM308_08860"/>
<sequence length="508" mass="55542">MKKNLFFPLAFIATLFVSAQQKNTLLEQSFWKTNPDVASVQAEIAKGNNPSESNDKAFDPVVLAINNDAPNATIKYLLEQPGNSVNKPTHDNRIYLHWAATKGNVEIIEYLIAKGSNINLEDSHSSFPITSAASSGQKNTAIYDAFFKAGIDPKKKYQDGANLLLLAIAYDKDLTLTNYFISKGMSLKDVDSDGNTAFNYAARTGNISLLKNLLEKGVKYNDNALLFAAQGSRRDANTLETYKYLVEDLKIKPTATNKEGQNVFHSLVTKAKQTEIINYFISKGADSNKADIDGNTPLMIAASNRENIEALSQLLPLTKNINAQNKKGESALTKAIQSGTVEAATLLTEKGADVKVLDKDGNNLGFYLIDSYRPQMQGMGGGRPTEGGNSPRQDAFATKIKLLQDKGLDLAAPQKDGSTLYHFAVAKNDLALLKKIANLNIDINAKNKNGLTALHKAAMISKDDTILKYLLSLGAKKEIKTDFDESPYALAKENETLSKNKISLEFLK</sequence>
<proteinExistence type="predicted"/>
<dbReference type="Proteomes" id="UP000175968">
    <property type="component" value="Chromosome"/>
</dbReference>
<keyword evidence="6" id="KW-1185">Reference proteome</keyword>
<evidence type="ECO:0000256" key="2">
    <source>
        <dbReference type="ARBA" id="ARBA00023043"/>
    </source>
</evidence>